<proteinExistence type="predicted"/>
<dbReference type="OrthoDB" id="10593625at2759"/>
<dbReference type="AlphaFoldDB" id="A0A4Y2NAX9"/>
<accession>A0A4Y2NAX9</accession>
<evidence type="ECO:0000313" key="2">
    <source>
        <dbReference type="Proteomes" id="UP000499080"/>
    </source>
</evidence>
<keyword evidence="2" id="KW-1185">Reference proteome</keyword>
<name>A0A4Y2NAX9_ARAVE</name>
<dbReference type="EMBL" id="BGPR01008675">
    <property type="protein sequence ID" value="GBN35297.1"/>
    <property type="molecule type" value="Genomic_DNA"/>
</dbReference>
<evidence type="ECO:0000313" key="1">
    <source>
        <dbReference type="EMBL" id="GBN35297.1"/>
    </source>
</evidence>
<gene>
    <name evidence="1" type="ORF">AVEN_233496_1</name>
</gene>
<sequence length="213" mass="21342">MSQFVATKNPPWVRATAAGLVQPPPAGSSIITAQQISHASAAGTGLAGAGLGPGAGLPSAASLAGAGLAAGGANSLATAAAVVAAAQNQQAQQAPAVSASYGTGLAAITLTQSALQQGAMLQQQGIAIPASLAATTQVANVNTRELSMRSSRRSVCFLLLMDSKLPPCVGHALQSIRRVVHLGPQCITRLASQLFGWSAQGIKRKWSSSGAWR</sequence>
<organism evidence="1 2">
    <name type="scientific">Araneus ventricosus</name>
    <name type="common">Orbweaver spider</name>
    <name type="synonym">Epeira ventricosa</name>
    <dbReference type="NCBI Taxonomy" id="182803"/>
    <lineage>
        <taxon>Eukaryota</taxon>
        <taxon>Metazoa</taxon>
        <taxon>Ecdysozoa</taxon>
        <taxon>Arthropoda</taxon>
        <taxon>Chelicerata</taxon>
        <taxon>Arachnida</taxon>
        <taxon>Araneae</taxon>
        <taxon>Araneomorphae</taxon>
        <taxon>Entelegynae</taxon>
        <taxon>Araneoidea</taxon>
        <taxon>Araneidae</taxon>
        <taxon>Araneus</taxon>
    </lineage>
</organism>
<reference evidence="1 2" key="1">
    <citation type="journal article" date="2019" name="Sci. Rep.">
        <title>Orb-weaving spider Araneus ventricosus genome elucidates the spidroin gene catalogue.</title>
        <authorList>
            <person name="Kono N."/>
            <person name="Nakamura H."/>
            <person name="Ohtoshi R."/>
            <person name="Moran D.A.P."/>
            <person name="Shinohara A."/>
            <person name="Yoshida Y."/>
            <person name="Fujiwara M."/>
            <person name="Mori M."/>
            <person name="Tomita M."/>
            <person name="Arakawa K."/>
        </authorList>
    </citation>
    <scope>NUCLEOTIDE SEQUENCE [LARGE SCALE GENOMIC DNA]</scope>
</reference>
<comment type="caution">
    <text evidence="1">The sequence shown here is derived from an EMBL/GenBank/DDBJ whole genome shotgun (WGS) entry which is preliminary data.</text>
</comment>
<dbReference type="Proteomes" id="UP000499080">
    <property type="component" value="Unassembled WGS sequence"/>
</dbReference>
<protein>
    <submittedName>
        <fullName evidence="1">Uncharacterized protein</fullName>
    </submittedName>
</protein>